<keyword evidence="2" id="KW-1133">Transmembrane helix</keyword>
<gene>
    <name evidence="4" type="ORF">KQX54_005201</name>
</gene>
<feature type="transmembrane region" description="Helical" evidence="2">
    <location>
        <begin position="196"/>
        <end position="218"/>
    </location>
</feature>
<keyword evidence="3" id="KW-0732">Signal</keyword>
<protein>
    <submittedName>
        <fullName evidence="4">Uncharacterized protein</fullName>
    </submittedName>
</protein>
<feature type="chain" id="PRO_5043922186" evidence="3">
    <location>
        <begin position="22"/>
        <end position="315"/>
    </location>
</feature>
<evidence type="ECO:0000313" key="5">
    <source>
        <dbReference type="Proteomes" id="UP000826195"/>
    </source>
</evidence>
<keyword evidence="2" id="KW-0472">Membrane</keyword>
<feature type="signal peptide" evidence="3">
    <location>
        <begin position="1"/>
        <end position="21"/>
    </location>
</feature>
<evidence type="ECO:0000256" key="2">
    <source>
        <dbReference type="SAM" id="Phobius"/>
    </source>
</evidence>
<evidence type="ECO:0000256" key="1">
    <source>
        <dbReference type="SAM" id="MobiDB-lite"/>
    </source>
</evidence>
<name>A0AAV7ICT8_COTGL</name>
<comment type="caution">
    <text evidence="4">The sequence shown here is derived from an EMBL/GenBank/DDBJ whole genome shotgun (WGS) entry which is preliminary data.</text>
</comment>
<evidence type="ECO:0000313" key="4">
    <source>
        <dbReference type="EMBL" id="KAH0549021.1"/>
    </source>
</evidence>
<organism evidence="4 5">
    <name type="scientific">Cotesia glomerata</name>
    <name type="common">Lepidopteran parasitic wasp</name>
    <name type="synonym">Apanteles glomeratus</name>
    <dbReference type="NCBI Taxonomy" id="32391"/>
    <lineage>
        <taxon>Eukaryota</taxon>
        <taxon>Metazoa</taxon>
        <taxon>Ecdysozoa</taxon>
        <taxon>Arthropoda</taxon>
        <taxon>Hexapoda</taxon>
        <taxon>Insecta</taxon>
        <taxon>Pterygota</taxon>
        <taxon>Neoptera</taxon>
        <taxon>Endopterygota</taxon>
        <taxon>Hymenoptera</taxon>
        <taxon>Apocrita</taxon>
        <taxon>Ichneumonoidea</taxon>
        <taxon>Braconidae</taxon>
        <taxon>Microgastrinae</taxon>
        <taxon>Cotesia</taxon>
    </lineage>
</organism>
<dbReference type="AlphaFoldDB" id="A0AAV7ICT8"/>
<proteinExistence type="predicted"/>
<feature type="region of interest" description="Disordered" evidence="1">
    <location>
        <begin position="64"/>
        <end position="88"/>
    </location>
</feature>
<reference evidence="4 5" key="1">
    <citation type="journal article" date="2021" name="J. Hered.">
        <title>A chromosome-level genome assembly of the parasitoid wasp, Cotesia glomerata (Hymenoptera: Braconidae).</title>
        <authorList>
            <person name="Pinto B.J."/>
            <person name="Weis J.J."/>
            <person name="Gamble T."/>
            <person name="Ode P.J."/>
            <person name="Paul R."/>
            <person name="Zaspel J.M."/>
        </authorList>
    </citation>
    <scope>NUCLEOTIDE SEQUENCE [LARGE SCALE GENOMIC DNA]</scope>
    <source>
        <strain evidence="4">CgM1</strain>
    </source>
</reference>
<keyword evidence="2" id="KW-0812">Transmembrane</keyword>
<dbReference type="Proteomes" id="UP000826195">
    <property type="component" value="Unassembled WGS sequence"/>
</dbReference>
<evidence type="ECO:0000256" key="3">
    <source>
        <dbReference type="SAM" id="SignalP"/>
    </source>
</evidence>
<keyword evidence="5" id="KW-1185">Reference proteome</keyword>
<dbReference type="EMBL" id="JAHXZJ010001864">
    <property type="protein sequence ID" value="KAH0549021.1"/>
    <property type="molecule type" value="Genomic_DNA"/>
</dbReference>
<sequence>MKGGVIICAIIICELINGFTAAPFVFPGPSSDDYSDFGVPEGRELFGHRKHNFPRGHGCRGHGCLGIGSRPRPRPRPDHGGYYPNNNQAGTFATASAGSSGAGNTQANAQSASFNFGPFSASFSSAQASSGNQPQFSSFLKDNLRGYILLRPCQPVNPSLFHQEYEYEGEEKGVQKNEIESGSSGATTYSLCLPTFIPIMAQLLALLLVLLVCVIVNVQGQALTDEKFTIGQSFGDIVVSSDLSVKRKSKENRQDKNILMNVPSGTTGPGKPTEMAFRLVSSDGSRIKDVPNKRQRRTTQWALEHWILNSENQSR</sequence>
<accession>A0AAV7ICT8</accession>